<dbReference type="EMBL" id="JADNRY010000109">
    <property type="protein sequence ID" value="KAF9065116.1"/>
    <property type="molecule type" value="Genomic_DNA"/>
</dbReference>
<proteinExistence type="predicted"/>
<name>A0A9P5U3N6_9AGAR</name>
<comment type="caution">
    <text evidence="1">The sequence shown here is derived from an EMBL/GenBank/DDBJ whole genome shotgun (WGS) entry which is preliminary data.</text>
</comment>
<evidence type="ECO:0000313" key="1">
    <source>
        <dbReference type="EMBL" id="KAF9065116.1"/>
    </source>
</evidence>
<evidence type="ECO:0000313" key="2">
    <source>
        <dbReference type="Proteomes" id="UP000772434"/>
    </source>
</evidence>
<reference evidence="1" key="1">
    <citation type="submission" date="2020-11" db="EMBL/GenBank/DDBJ databases">
        <authorList>
            <consortium name="DOE Joint Genome Institute"/>
            <person name="Ahrendt S."/>
            <person name="Riley R."/>
            <person name="Andreopoulos W."/>
            <person name="Labutti K."/>
            <person name="Pangilinan J."/>
            <person name="Ruiz-Duenas F.J."/>
            <person name="Barrasa J.M."/>
            <person name="Sanchez-Garcia M."/>
            <person name="Camarero S."/>
            <person name="Miyauchi S."/>
            <person name="Serrano A."/>
            <person name="Linde D."/>
            <person name="Babiker R."/>
            <person name="Drula E."/>
            <person name="Ayuso-Fernandez I."/>
            <person name="Pacheco R."/>
            <person name="Padilla G."/>
            <person name="Ferreira P."/>
            <person name="Barriuso J."/>
            <person name="Kellner H."/>
            <person name="Castanera R."/>
            <person name="Alfaro M."/>
            <person name="Ramirez L."/>
            <person name="Pisabarro A.G."/>
            <person name="Kuo A."/>
            <person name="Tritt A."/>
            <person name="Lipzen A."/>
            <person name="He G."/>
            <person name="Yan M."/>
            <person name="Ng V."/>
            <person name="Cullen D."/>
            <person name="Martin F."/>
            <person name="Rosso M.-N."/>
            <person name="Henrissat B."/>
            <person name="Hibbett D."/>
            <person name="Martinez A.T."/>
            <person name="Grigoriev I.V."/>
        </authorList>
    </citation>
    <scope>NUCLEOTIDE SEQUENCE</scope>
    <source>
        <strain evidence="1">AH 40177</strain>
    </source>
</reference>
<organism evidence="1 2">
    <name type="scientific">Rhodocollybia butyracea</name>
    <dbReference type="NCBI Taxonomy" id="206335"/>
    <lineage>
        <taxon>Eukaryota</taxon>
        <taxon>Fungi</taxon>
        <taxon>Dikarya</taxon>
        <taxon>Basidiomycota</taxon>
        <taxon>Agaricomycotina</taxon>
        <taxon>Agaricomycetes</taxon>
        <taxon>Agaricomycetidae</taxon>
        <taxon>Agaricales</taxon>
        <taxon>Marasmiineae</taxon>
        <taxon>Omphalotaceae</taxon>
        <taxon>Rhodocollybia</taxon>
    </lineage>
</organism>
<protein>
    <submittedName>
        <fullName evidence="1">Uncharacterized protein</fullName>
    </submittedName>
</protein>
<dbReference type="AlphaFoldDB" id="A0A9P5U3N6"/>
<dbReference type="Proteomes" id="UP000772434">
    <property type="component" value="Unassembled WGS sequence"/>
</dbReference>
<sequence length="149" mass="17015">MSDIINSLCYCVNVWILIAVESQDRGASHNHALQFPTVNSVVEQPHRIVVIRRLVDTTPISTYIELVRLFIKHKVEDSKSYKFFSSMVLLEEAYKDQIVVVLVQHECVAQLAAKLAVWDKNKFVQCSQAPNQRSIEFGYDDEIAESQTS</sequence>
<accession>A0A9P5U3N6</accession>
<gene>
    <name evidence="1" type="ORF">BDP27DRAFT_1366711</name>
</gene>
<keyword evidence="2" id="KW-1185">Reference proteome</keyword>